<dbReference type="Proteomes" id="UP001501169">
    <property type="component" value="Unassembled WGS sequence"/>
</dbReference>
<gene>
    <name evidence="1" type="ORF">GCM10009098_24600</name>
</gene>
<name>A0ABN1DYZ9_9GAMM</name>
<evidence type="ECO:0000313" key="2">
    <source>
        <dbReference type="Proteomes" id="UP001501169"/>
    </source>
</evidence>
<organism evidence="1 2">
    <name type="scientific">Rheinheimera aquimaris</name>
    <dbReference type="NCBI Taxonomy" id="412437"/>
    <lineage>
        <taxon>Bacteria</taxon>
        <taxon>Pseudomonadati</taxon>
        <taxon>Pseudomonadota</taxon>
        <taxon>Gammaproteobacteria</taxon>
        <taxon>Chromatiales</taxon>
        <taxon>Chromatiaceae</taxon>
        <taxon>Rheinheimera</taxon>
    </lineage>
</organism>
<dbReference type="EMBL" id="BAAAEO010000003">
    <property type="protein sequence ID" value="GAA0555752.1"/>
    <property type="molecule type" value="Genomic_DNA"/>
</dbReference>
<protein>
    <submittedName>
        <fullName evidence="1">Uncharacterized protein</fullName>
    </submittedName>
</protein>
<accession>A0ABN1DYZ9</accession>
<sequence>MSTGMAVITSKHEDIFTLRCVNTAKEYSLQTTDDTIAPGDLIARFQPDVADQLLVNISTTRPLSAKLQICT</sequence>
<reference evidence="1 2" key="1">
    <citation type="journal article" date="2019" name="Int. J. Syst. Evol. Microbiol.">
        <title>The Global Catalogue of Microorganisms (GCM) 10K type strain sequencing project: providing services to taxonomists for standard genome sequencing and annotation.</title>
        <authorList>
            <consortium name="The Broad Institute Genomics Platform"/>
            <consortium name="The Broad Institute Genome Sequencing Center for Infectious Disease"/>
            <person name="Wu L."/>
            <person name="Ma J."/>
        </authorList>
    </citation>
    <scope>NUCLEOTIDE SEQUENCE [LARGE SCALE GENOMIC DNA]</scope>
    <source>
        <strain evidence="1 2">JCM 14331</strain>
    </source>
</reference>
<evidence type="ECO:0000313" key="1">
    <source>
        <dbReference type="EMBL" id="GAA0555752.1"/>
    </source>
</evidence>
<keyword evidence="2" id="KW-1185">Reference proteome</keyword>
<comment type="caution">
    <text evidence="1">The sequence shown here is derived from an EMBL/GenBank/DDBJ whole genome shotgun (WGS) entry which is preliminary data.</text>
</comment>
<proteinExistence type="predicted"/>